<keyword evidence="4 8" id="KW-0285">Flavoprotein</keyword>
<name>A0A941F474_9BACT</name>
<evidence type="ECO:0000256" key="1">
    <source>
        <dbReference type="ARBA" id="ARBA00001917"/>
    </source>
</evidence>
<gene>
    <name evidence="10" type="ORF">KDU71_08880</name>
</gene>
<evidence type="ECO:0000313" key="10">
    <source>
        <dbReference type="EMBL" id="MBR8535669.1"/>
    </source>
</evidence>
<dbReference type="PIRSF" id="PIRSF038996">
    <property type="entry name" value="FldA"/>
    <property type="match status" value="1"/>
</dbReference>
<reference evidence="10" key="1">
    <citation type="journal article" date="2018" name="Int. J. Syst. Evol. Microbiol.">
        <title>Carboxylicivirga sediminis sp. nov., isolated from coastal sediment.</title>
        <authorList>
            <person name="Wang F.Q."/>
            <person name="Ren L.H."/>
            <person name="Zou R.J."/>
            <person name="Sun Y.Z."/>
            <person name="Liu X.J."/>
            <person name="Jiang F."/>
            <person name="Liu L.J."/>
        </authorList>
    </citation>
    <scope>NUCLEOTIDE SEQUENCE</scope>
    <source>
        <strain evidence="10">JR1</strain>
    </source>
</reference>
<dbReference type="InterPro" id="IPR050619">
    <property type="entry name" value="Flavodoxin"/>
</dbReference>
<dbReference type="AlphaFoldDB" id="A0A941F474"/>
<dbReference type="EMBL" id="JAGTAR010000011">
    <property type="protein sequence ID" value="MBR8535669.1"/>
    <property type="molecule type" value="Genomic_DNA"/>
</dbReference>
<dbReference type="NCBIfam" id="TIGR01752">
    <property type="entry name" value="flav_long"/>
    <property type="match status" value="1"/>
</dbReference>
<feature type="domain" description="Flavodoxin-like" evidence="9">
    <location>
        <begin position="3"/>
        <end position="161"/>
    </location>
</feature>
<comment type="similarity">
    <text evidence="2 8">Belongs to the flavodoxin family.</text>
</comment>
<dbReference type="NCBIfam" id="NF006739">
    <property type="entry name" value="PRK09267.1-5"/>
    <property type="match status" value="1"/>
</dbReference>
<keyword evidence="5 8" id="KW-0288">FMN</keyword>
<dbReference type="PRINTS" id="PR00369">
    <property type="entry name" value="FLAVODOXIN"/>
</dbReference>
<comment type="cofactor">
    <cofactor evidence="1 8">
        <name>FMN</name>
        <dbReference type="ChEBI" id="CHEBI:58210"/>
    </cofactor>
</comment>
<evidence type="ECO:0000256" key="8">
    <source>
        <dbReference type="PIRNR" id="PIRNR038996"/>
    </source>
</evidence>
<keyword evidence="6 8" id="KW-0249">Electron transport</keyword>
<keyword evidence="7" id="KW-0535">Nitrogen fixation</keyword>
<evidence type="ECO:0000256" key="5">
    <source>
        <dbReference type="ARBA" id="ARBA00022643"/>
    </source>
</evidence>
<dbReference type="Gene3D" id="3.40.50.360">
    <property type="match status" value="1"/>
</dbReference>
<dbReference type="Proteomes" id="UP000679220">
    <property type="component" value="Unassembled WGS sequence"/>
</dbReference>
<evidence type="ECO:0000256" key="3">
    <source>
        <dbReference type="ARBA" id="ARBA00022448"/>
    </source>
</evidence>
<dbReference type="Pfam" id="PF00258">
    <property type="entry name" value="Flavodoxin_1"/>
    <property type="match status" value="1"/>
</dbReference>
<dbReference type="PANTHER" id="PTHR42809:SF1">
    <property type="entry name" value="FLAVODOXIN 1"/>
    <property type="match status" value="1"/>
</dbReference>
<evidence type="ECO:0000256" key="6">
    <source>
        <dbReference type="ARBA" id="ARBA00022982"/>
    </source>
</evidence>
<evidence type="ECO:0000313" key="11">
    <source>
        <dbReference type="Proteomes" id="UP000679220"/>
    </source>
</evidence>
<protein>
    <recommendedName>
        <fullName evidence="8">Flavodoxin</fullName>
    </recommendedName>
</protein>
<dbReference type="InterPro" id="IPR001094">
    <property type="entry name" value="Flavdoxin-like"/>
</dbReference>
<dbReference type="SUPFAM" id="SSF52218">
    <property type="entry name" value="Flavoproteins"/>
    <property type="match status" value="1"/>
</dbReference>
<dbReference type="InterPro" id="IPR001226">
    <property type="entry name" value="Flavodoxin_CS"/>
</dbReference>
<keyword evidence="3 8" id="KW-0813">Transport</keyword>
<comment type="caution">
    <text evidence="10">The sequence shown here is derived from an EMBL/GenBank/DDBJ whole genome shotgun (WGS) entry which is preliminary data.</text>
</comment>
<evidence type="ECO:0000256" key="7">
    <source>
        <dbReference type="ARBA" id="ARBA00023231"/>
    </source>
</evidence>
<dbReference type="PROSITE" id="PS00201">
    <property type="entry name" value="FLAVODOXIN"/>
    <property type="match status" value="1"/>
</dbReference>
<evidence type="ECO:0000256" key="4">
    <source>
        <dbReference type="ARBA" id="ARBA00022630"/>
    </source>
</evidence>
<evidence type="ECO:0000259" key="9">
    <source>
        <dbReference type="PROSITE" id="PS50902"/>
    </source>
</evidence>
<dbReference type="InterPro" id="IPR008254">
    <property type="entry name" value="Flavodoxin/NO_synth"/>
</dbReference>
<keyword evidence="11" id="KW-1185">Reference proteome</keyword>
<reference evidence="10" key="2">
    <citation type="submission" date="2021-04" db="EMBL/GenBank/DDBJ databases">
        <authorList>
            <person name="Zhang T."/>
            <person name="Zhang Y."/>
            <person name="Lu D."/>
            <person name="Zuo D."/>
            <person name="Du Z."/>
        </authorList>
    </citation>
    <scope>NUCLEOTIDE SEQUENCE</scope>
    <source>
        <strain evidence="10">JR1</strain>
    </source>
</reference>
<dbReference type="NCBIfam" id="NF006738">
    <property type="entry name" value="PRK09267.1-4"/>
    <property type="match status" value="1"/>
</dbReference>
<dbReference type="InterPro" id="IPR010086">
    <property type="entry name" value="Flavodoxin_lc"/>
</dbReference>
<dbReference type="InterPro" id="IPR029039">
    <property type="entry name" value="Flavoprotein-like_sf"/>
</dbReference>
<dbReference type="GO" id="GO:0010181">
    <property type="term" value="F:FMN binding"/>
    <property type="evidence" value="ECO:0007669"/>
    <property type="project" value="UniProtKB-UniRule"/>
</dbReference>
<dbReference type="RefSeq" id="WP_212189805.1">
    <property type="nucleotide sequence ID" value="NZ_JAGTAR010000011.1"/>
</dbReference>
<dbReference type="PROSITE" id="PS50902">
    <property type="entry name" value="FLAVODOXIN_LIKE"/>
    <property type="match status" value="1"/>
</dbReference>
<sequence length="162" mass="17849">MSTAIFYGSSLGNTQFVAEKIHQQLPTAVCLPVNDLGVSDIKKYDNIILGTSTWGVGNLQDDFELFVDLLLSMDLSGKTFALFGLGDQHTYPDTFCNGMGKLYHLLAEKGCKVIGETSTEGYDFSDSEALNGDYFVGLALDEDNEPDLTDVRIQNWLEQLAF</sequence>
<dbReference type="GO" id="GO:0009055">
    <property type="term" value="F:electron transfer activity"/>
    <property type="evidence" value="ECO:0007669"/>
    <property type="project" value="UniProtKB-UniRule"/>
</dbReference>
<comment type="function">
    <text evidence="8">Low-potential electron donor to a number of redox enzymes.</text>
</comment>
<dbReference type="PANTHER" id="PTHR42809">
    <property type="entry name" value="FLAVODOXIN 2"/>
    <property type="match status" value="1"/>
</dbReference>
<accession>A0A941F474</accession>
<proteinExistence type="inferred from homology"/>
<evidence type="ECO:0000256" key="2">
    <source>
        <dbReference type="ARBA" id="ARBA00005267"/>
    </source>
</evidence>
<organism evidence="10 11">
    <name type="scientific">Carboxylicivirga sediminis</name>
    <dbReference type="NCBI Taxonomy" id="2006564"/>
    <lineage>
        <taxon>Bacteria</taxon>
        <taxon>Pseudomonadati</taxon>
        <taxon>Bacteroidota</taxon>
        <taxon>Bacteroidia</taxon>
        <taxon>Marinilabiliales</taxon>
        <taxon>Marinilabiliaceae</taxon>
        <taxon>Carboxylicivirga</taxon>
    </lineage>
</organism>